<organism evidence="1 2">
    <name type="scientific">Mycena rosella</name>
    <name type="common">Pink bonnet</name>
    <name type="synonym">Agaricus rosellus</name>
    <dbReference type="NCBI Taxonomy" id="1033263"/>
    <lineage>
        <taxon>Eukaryota</taxon>
        <taxon>Fungi</taxon>
        <taxon>Dikarya</taxon>
        <taxon>Basidiomycota</taxon>
        <taxon>Agaricomycotina</taxon>
        <taxon>Agaricomycetes</taxon>
        <taxon>Agaricomycetidae</taxon>
        <taxon>Agaricales</taxon>
        <taxon>Marasmiineae</taxon>
        <taxon>Mycenaceae</taxon>
        <taxon>Mycena</taxon>
    </lineage>
</organism>
<dbReference type="EMBL" id="JARKIE010000001">
    <property type="protein sequence ID" value="KAJ7710891.1"/>
    <property type="molecule type" value="Genomic_DNA"/>
</dbReference>
<gene>
    <name evidence="1" type="ORF">B0H17DRAFT_845279</name>
</gene>
<proteinExistence type="predicted"/>
<protein>
    <submittedName>
        <fullName evidence="1">Uncharacterized protein</fullName>
    </submittedName>
</protein>
<comment type="caution">
    <text evidence="1">The sequence shown here is derived from an EMBL/GenBank/DDBJ whole genome shotgun (WGS) entry which is preliminary data.</text>
</comment>
<reference evidence="1" key="1">
    <citation type="submission" date="2023-03" db="EMBL/GenBank/DDBJ databases">
        <title>Massive genome expansion in bonnet fungi (Mycena s.s.) driven by repeated elements and novel gene families across ecological guilds.</title>
        <authorList>
            <consortium name="Lawrence Berkeley National Laboratory"/>
            <person name="Harder C.B."/>
            <person name="Miyauchi S."/>
            <person name="Viragh M."/>
            <person name="Kuo A."/>
            <person name="Thoen E."/>
            <person name="Andreopoulos B."/>
            <person name="Lu D."/>
            <person name="Skrede I."/>
            <person name="Drula E."/>
            <person name="Henrissat B."/>
            <person name="Morin E."/>
            <person name="Kohler A."/>
            <person name="Barry K."/>
            <person name="LaButti K."/>
            <person name="Morin E."/>
            <person name="Salamov A."/>
            <person name="Lipzen A."/>
            <person name="Mereny Z."/>
            <person name="Hegedus B."/>
            <person name="Baldrian P."/>
            <person name="Stursova M."/>
            <person name="Weitz H."/>
            <person name="Taylor A."/>
            <person name="Grigoriev I.V."/>
            <person name="Nagy L.G."/>
            <person name="Martin F."/>
            <person name="Kauserud H."/>
        </authorList>
    </citation>
    <scope>NUCLEOTIDE SEQUENCE</scope>
    <source>
        <strain evidence="1">CBHHK067</strain>
    </source>
</reference>
<evidence type="ECO:0000313" key="1">
    <source>
        <dbReference type="EMBL" id="KAJ7710891.1"/>
    </source>
</evidence>
<evidence type="ECO:0000313" key="2">
    <source>
        <dbReference type="Proteomes" id="UP001221757"/>
    </source>
</evidence>
<accession>A0AAD7H2T7</accession>
<dbReference type="AlphaFoldDB" id="A0AAD7H2T7"/>
<name>A0AAD7H2T7_MYCRO</name>
<keyword evidence="2" id="KW-1185">Reference proteome</keyword>
<sequence>GLFMETFPFHRIGVHPGSLAFNVEMHDRATKVFAFSKECTGEARLNCCCFHCVKIPADVQRLVDLAVQANTRVNHRFLSWSQIRNLLVDRTEEVRKWRPKSLNSARNFATAVRKLADYKRFMDAVAGMDIPRLRQLVSVGLRRGSSPAAIIRMMQSALEGVYRRLILDSRTLDIALMVYRL</sequence>
<dbReference type="Proteomes" id="UP001221757">
    <property type="component" value="Unassembled WGS sequence"/>
</dbReference>
<feature type="non-terminal residue" evidence="1">
    <location>
        <position position="1"/>
    </location>
</feature>
<feature type="non-terminal residue" evidence="1">
    <location>
        <position position="181"/>
    </location>
</feature>